<keyword evidence="3" id="KW-0238">DNA-binding</keyword>
<dbReference type="GO" id="GO:0016987">
    <property type="term" value="F:sigma factor activity"/>
    <property type="evidence" value="ECO:0007669"/>
    <property type="project" value="UniProtKB-KW"/>
</dbReference>
<dbReference type="InterPro" id="IPR039425">
    <property type="entry name" value="RNA_pol_sigma-70-like"/>
</dbReference>
<keyword evidence="1" id="KW-0805">Transcription regulation</keyword>
<comment type="caution">
    <text evidence="6">The sequence shown here is derived from an EMBL/GenBank/DDBJ whole genome shotgun (WGS) entry which is preliminary data.</text>
</comment>
<dbReference type="NCBIfam" id="TIGR02937">
    <property type="entry name" value="sigma70-ECF"/>
    <property type="match status" value="1"/>
</dbReference>
<reference evidence="6" key="1">
    <citation type="journal article" date="2014" name="Int. J. Syst. Evol. Microbiol.">
        <title>Complete genome sequence of Corynebacterium casei LMG S-19264T (=DSM 44701T), isolated from a smear-ripened cheese.</title>
        <authorList>
            <consortium name="US DOE Joint Genome Institute (JGI-PGF)"/>
            <person name="Walter F."/>
            <person name="Albersmeier A."/>
            <person name="Kalinowski J."/>
            <person name="Ruckert C."/>
        </authorList>
    </citation>
    <scope>NUCLEOTIDE SEQUENCE</scope>
    <source>
        <strain evidence="6">KCTC 42731</strain>
    </source>
</reference>
<protein>
    <recommendedName>
        <fullName evidence="5">RNA polymerase sigma-70 region 2 domain-containing protein</fullName>
    </recommendedName>
</protein>
<evidence type="ECO:0000256" key="2">
    <source>
        <dbReference type="ARBA" id="ARBA00023082"/>
    </source>
</evidence>
<dbReference type="Pfam" id="PF04542">
    <property type="entry name" value="Sigma70_r2"/>
    <property type="match status" value="1"/>
</dbReference>
<evidence type="ECO:0000256" key="1">
    <source>
        <dbReference type="ARBA" id="ARBA00023015"/>
    </source>
</evidence>
<keyword evidence="2" id="KW-0731">Sigma factor</keyword>
<dbReference type="SUPFAM" id="SSF88946">
    <property type="entry name" value="Sigma2 domain of RNA polymerase sigma factors"/>
    <property type="match status" value="1"/>
</dbReference>
<reference evidence="6" key="2">
    <citation type="submission" date="2020-09" db="EMBL/GenBank/DDBJ databases">
        <authorList>
            <person name="Sun Q."/>
            <person name="Kim S."/>
        </authorList>
    </citation>
    <scope>NUCLEOTIDE SEQUENCE</scope>
    <source>
        <strain evidence="6">KCTC 42731</strain>
    </source>
</reference>
<dbReference type="EMBL" id="BNCK01000012">
    <property type="protein sequence ID" value="GHG06030.1"/>
    <property type="molecule type" value="Genomic_DNA"/>
</dbReference>
<evidence type="ECO:0000259" key="5">
    <source>
        <dbReference type="Pfam" id="PF04542"/>
    </source>
</evidence>
<dbReference type="RefSeq" id="WP_189774301.1">
    <property type="nucleotide sequence ID" value="NZ_BNCK01000012.1"/>
</dbReference>
<dbReference type="AlphaFoldDB" id="A0A919END2"/>
<dbReference type="GO" id="GO:0003677">
    <property type="term" value="F:DNA binding"/>
    <property type="evidence" value="ECO:0007669"/>
    <property type="project" value="UniProtKB-KW"/>
</dbReference>
<dbReference type="GO" id="GO:0006352">
    <property type="term" value="P:DNA-templated transcription initiation"/>
    <property type="evidence" value="ECO:0007669"/>
    <property type="project" value="InterPro"/>
</dbReference>
<dbReference type="PANTHER" id="PTHR43133:SF8">
    <property type="entry name" value="RNA POLYMERASE SIGMA FACTOR HI_1459-RELATED"/>
    <property type="match status" value="1"/>
</dbReference>
<evidence type="ECO:0000313" key="7">
    <source>
        <dbReference type="Proteomes" id="UP000623842"/>
    </source>
</evidence>
<evidence type="ECO:0000256" key="4">
    <source>
        <dbReference type="ARBA" id="ARBA00023163"/>
    </source>
</evidence>
<dbReference type="InterPro" id="IPR013325">
    <property type="entry name" value="RNA_pol_sigma_r2"/>
</dbReference>
<dbReference type="Proteomes" id="UP000623842">
    <property type="component" value="Unassembled WGS sequence"/>
</dbReference>
<proteinExistence type="predicted"/>
<gene>
    <name evidence="6" type="ORF">GCM10017161_39550</name>
</gene>
<sequence length="168" mass="19562">MPLFKKSTNTIEYLYQTHYQDILRNLAGKHLSPDVQEDLMQDLYIRLLRVENWQEIENQGGYIQTIMNNLVTDFFRRQKQMSSIESQAPELDVYSLEVQFEHEESLASISQVIHSQPEIAQDLIYRSKIAGQSYQQIAQEKGRSVSWVEKSLAKVINQSKRAIAKDVL</sequence>
<dbReference type="Gene3D" id="1.10.1740.10">
    <property type="match status" value="1"/>
</dbReference>
<dbReference type="PANTHER" id="PTHR43133">
    <property type="entry name" value="RNA POLYMERASE ECF-TYPE SIGMA FACTO"/>
    <property type="match status" value="1"/>
</dbReference>
<evidence type="ECO:0000313" key="6">
    <source>
        <dbReference type="EMBL" id="GHG06030.1"/>
    </source>
</evidence>
<organism evidence="6 7">
    <name type="scientific">Thalassotalea marina</name>
    <dbReference type="NCBI Taxonomy" id="1673741"/>
    <lineage>
        <taxon>Bacteria</taxon>
        <taxon>Pseudomonadati</taxon>
        <taxon>Pseudomonadota</taxon>
        <taxon>Gammaproteobacteria</taxon>
        <taxon>Alteromonadales</taxon>
        <taxon>Colwelliaceae</taxon>
        <taxon>Thalassotalea</taxon>
    </lineage>
</organism>
<evidence type="ECO:0000256" key="3">
    <source>
        <dbReference type="ARBA" id="ARBA00023125"/>
    </source>
</evidence>
<name>A0A919END2_9GAMM</name>
<keyword evidence="4" id="KW-0804">Transcription</keyword>
<accession>A0A919END2</accession>
<keyword evidence="7" id="KW-1185">Reference proteome</keyword>
<dbReference type="InterPro" id="IPR014284">
    <property type="entry name" value="RNA_pol_sigma-70_dom"/>
</dbReference>
<dbReference type="InterPro" id="IPR007627">
    <property type="entry name" value="RNA_pol_sigma70_r2"/>
</dbReference>
<feature type="domain" description="RNA polymerase sigma-70 region 2" evidence="5">
    <location>
        <begin position="18"/>
        <end position="79"/>
    </location>
</feature>